<proteinExistence type="predicted"/>
<keyword evidence="1" id="KW-0646">Protease inhibitor</keyword>
<evidence type="ECO:0000313" key="4">
    <source>
        <dbReference type="EMBL" id="KAG8369511.1"/>
    </source>
</evidence>
<organism evidence="4 5">
    <name type="scientific">Buddleja alternifolia</name>
    <dbReference type="NCBI Taxonomy" id="168488"/>
    <lineage>
        <taxon>Eukaryota</taxon>
        <taxon>Viridiplantae</taxon>
        <taxon>Streptophyta</taxon>
        <taxon>Embryophyta</taxon>
        <taxon>Tracheophyta</taxon>
        <taxon>Spermatophyta</taxon>
        <taxon>Magnoliopsida</taxon>
        <taxon>eudicotyledons</taxon>
        <taxon>Gunneridae</taxon>
        <taxon>Pentapetalae</taxon>
        <taxon>asterids</taxon>
        <taxon>lamiids</taxon>
        <taxon>Lamiales</taxon>
        <taxon>Scrophulariaceae</taxon>
        <taxon>Buddlejeae</taxon>
        <taxon>Buddleja</taxon>
    </lineage>
</organism>
<evidence type="ECO:0000313" key="5">
    <source>
        <dbReference type="Proteomes" id="UP000826271"/>
    </source>
</evidence>
<keyword evidence="5" id="KW-1185">Reference proteome</keyword>
<feature type="domain" description="Cystatin" evidence="3">
    <location>
        <begin position="127"/>
        <end position="174"/>
    </location>
</feature>
<dbReference type="PANTHER" id="PTHR31260:SF28">
    <property type="entry name" value="CYSTATIN DOMAIN PROTEIN"/>
    <property type="match status" value="1"/>
</dbReference>
<dbReference type="InterPro" id="IPR046350">
    <property type="entry name" value="Cystatin_sf"/>
</dbReference>
<dbReference type="InterPro" id="IPR000010">
    <property type="entry name" value="Cystatin_dom"/>
</dbReference>
<keyword evidence="2" id="KW-0789">Thiol protease inhibitor</keyword>
<dbReference type="SUPFAM" id="SSF54403">
    <property type="entry name" value="Cystatin/monellin"/>
    <property type="match status" value="1"/>
</dbReference>
<name>A0AAV6WN98_9LAMI</name>
<dbReference type="Pfam" id="PF00031">
    <property type="entry name" value="Cystatin"/>
    <property type="match status" value="1"/>
</dbReference>
<evidence type="ECO:0000259" key="3">
    <source>
        <dbReference type="Pfam" id="PF00031"/>
    </source>
</evidence>
<accession>A0AAV6WN98</accession>
<dbReference type="Proteomes" id="UP000826271">
    <property type="component" value="Unassembled WGS sequence"/>
</dbReference>
<comment type="caution">
    <text evidence="4">The sequence shown here is derived from an EMBL/GenBank/DDBJ whole genome shotgun (WGS) entry which is preliminary data.</text>
</comment>
<protein>
    <recommendedName>
        <fullName evidence="3">Cystatin domain-containing protein</fullName>
    </recommendedName>
</protein>
<dbReference type="AlphaFoldDB" id="A0AAV6WN98"/>
<dbReference type="EMBL" id="WHWC01000014">
    <property type="protein sequence ID" value="KAG8369511.1"/>
    <property type="molecule type" value="Genomic_DNA"/>
</dbReference>
<dbReference type="GO" id="GO:0004869">
    <property type="term" value="F:cysteine-type endopeptidase inhibitor activity"/>
    <property type="evidence" value="ECO:0007669"/>
    <property type="project" value="UniProtKB-KW"/>
</dbReference>
<sequence>MHVWLWVMQLYGDRDVRRLLSYQRPVVDTEVDNRSTHFQLKLKDGKYATMQMTDDDSTPQPILDAVLLSEDTMSAFDPEHRKVIYQQLIEVFRPCFQECGCQDSDSDADYDPCQVDHSKMLPKLIPLSKEALKKYNEKLGKQYMVESVVKALLQSVSGTNYFIMFRATEEGVEHSPVTFRAVLYENLRRAVRVFVCSPKPDNEDSDGSEVDIYSPSFDGYIDIPDED</sequence>
<evidence type="ECO:0000256" key="2">
    <source>
        <dbReference type="ARBA" id="ARBA00022704"/>
    </source>
</evidence>
<reference evidence="4" key="1">
    <citation type="submission" date="2019-10" db="EMBL/GenBank/DDBJ databases">
        <authorList>
            <person name="Zhang R."/>
            <person name="Pan Y."/>
            <person name="Wang J."/>
            <person name="Ma R."/>
            <person name="Yu S."/>
        </authorList>
    </citation>
    <scope>NUCLEOTIDE SEQUENCE</scope>
    <source>
        <strain evidence="4">LA-IB0</strain>
        <tissue evidence="4">Leaf</tissue>
    </source>
</reference>
<dbReference type="Gene3D" id="3.10.450.10">
    <property type="match status" value="1"/>
</dbReference>
<gene>
    <name evidence="4" type="ORF">BUALT_Bualt14G0021200</name>
</gene>
<evidence type="ECO:0000256" key="1">
    <source>
        <dbReference type="ARBA" id="ARBA00022690"/>
    </source>
</evidence>
<dbReference type="InterPro" id="IPR006462">
    <property type="entry name" value="MS5"/>
</dbReference>
<dbReference type="PANTHER" id="PTHR31260">
    <property type="entry name" value="CYSTATIN/MONELLIN SUPERFAMILY PROTEIN"/>
    <property type="match status" value="1"/>
</dbReference>
<dbReference type="CDD" id="cd00042">
    <property type="entry name" value="CY"/>
    <property type="match status" value="1"/>
</dbReference>